<dbReference type="Gene3D" id="1.10.1660.10">
    <property type="match status" value="1"/>
</dbReference>
<dbReference type="EMBL" id="BGZJ01000001">
    <property type="protein sequence ID" value="GBO93677.1"/>
    <property type="molecule type" value="Genomic_DNA"/>
</dbReference>
<dbReference type="Pfam" id="PF13411">
    <property type="entry name" value="MerR_1"/>
    <property type="match status" value="1"/>
</dbReference>
<dbReference type="SUPFAM" id="SSF46955">
    <property type="entry name" value="Putative DNA-binding domain"/>
    <property type="match status" value="1"/>
</dbReference>
<keyword evidence="2" id="KW-0175">Coiled coil</keyword>
<dbReference type="SMART" id="SM00422">
    <property type="entry name" value="HTH_MERR"/>
    <property type="match status" value="1"/>
</dbReference>
<gene>
    <name evidence="4" type="ORF">MESMUL_10310</name>
</gene>
<feature type="coiled-coil region" evidence="2">
    <location>
        <begin position="76"/>
        <end position="110"/>
    </location>
</feature>
<dbReference type="InterPro" id="IPR009061">
    <property type="entry name" value="DNA-bd_dom_put_sf"/>
</dbReference>
<dbReference type="PANTHER" id="PTHR30204">
    <property type="entry name" value="REDOX-CYCLING DRUG-SENSING TRANSCRIPTIONAL ACTIVATOR SOXR"/>
    <property type="match status" value="1"/>
</dbReference>
<dbReference type="PROSITE" id="PS50937">
    <property type="entry name" value="HTH_MERR_2"/>
    <property type="match status" value="1"/>
</dbReference>
<dbReference type="GO" id="GO:0003700">
    <property type="term" value="F:DNA-binding transcription factor activity"/>
    <property type="evidence" value="ECO:0007669"/>
    <property type="project" value="InterPro"/>
</dbReference>
<evidence type="ECO:0000256" key="2">
    <source>
        <dbReference type="SAM" id="Coils"/>
    </source>
</evidence>
<comment type="caution">
    <text evidence="4">The sequence shown here is derived from an EMBL/GenBank/DDBJ whole genome shotgun (WGS) entry which is preliminary data.</text>
</comment>
<dbReference type="InterPro" id="IPR000551">
    <property type="entry name" value="MerR-type_HTH_dom"/>
</dbReference>
<dbReference type="AlphaFoldDB" id="A0A388SBI4"/>
<accession>A0A388SBI4</accession>
<name>A0A388SBI4_9BURK</name>
<keyword evidence="5" id="KW-1185">Reference proteome</keyword>
<dbReference type="PANTHER" id="PTHR30204:SF82">
    <property type="entry name" value="TRANSCRIPTIONAL REGULATOR, MERR FAMILY"/>
    <property type="match status" value="1"/>
</dbReference>
<feature type="domain" description="HTH merR-type" evidence="3">
    <location>
        <begin position="1"/>
        <end position="71"/>
    </location>
</feature>
<evidence type="ECO:0000256" key="1">
    <source>
        <dbReference type="ARBA" id="ARBA00023125"/>
    </source>
</evidence>
<reference evidence="4 5" key="1">
    <citation type="journal article" date="2018" name="Int. J. Syst. Evol. Microbiol.">
        <title>Mesosutterella multiformis gen. nov., sp. nov., a member of the family Sutterellaceae and Sutterella megalosphaeroides sp. nov., isolated from human faeces.</title>
        <authorList>
            <person name="Sakamoto M."/>
            <person name="Ikeyama N."/>
            <person name="Kunihiro T."/>
            <person name="Iino T."/>
            <person name="Yuki M."/>
            <person name="Ohkuma M."/>
        </authorList>
    </citation>
    <scope>NUCLEOTIDE SEQUENCE [LARGE SCALE GENOMIC DNA]</scope>
    <source>
        <strain evidence="4 5">4NBBH2</strain>
    </source>
</reference>
<dbReference type="CDD" id="cd01109">
    <property type="entry name" value="HTH_YyaN"/>
    <property type="match status" value="1"/>
</dbReference>
<proteinExistence type="predicted"/>
<dbReference type="GO" id="GO:0003677">
    <property type="term" value="F:DNA binding"/>
    <property type="evidence" value="ECO:0007669"/>
    <property type="project" value="UniProtKB-KW"/>
</dbReference>
<dbReference type="Proteomes" id="UP000266091">
    <property type="component" value="Unassembled WGS sequence"/>
</dbReference>
<dbReference type="RefSeq" id="WP_202973733.1">
    <property type="nucleotide sequence ID" value="NZ_BGZJ01000001.1"/>
</dbReference>
<organism evidence="4 5">
    <name type="scientific">Mesosutterella multiformis</name>
    <dbReference type="NCBI Taxonomy" id="2259133"/>
    <lineage>
        <taxon>Bacteria</taxon>
        <taxon>Pseudomonadati</taxon>
        <taxon>Pseudomonadota</taxon>
        <taxon>Betaproteobacteria</taxon>
        <taxon>Burkholderiales</taxon>
        <taxon>Sutterellaceae</taxon>
        <taxon>Mesosutterella</taxon>
    </lineage>
</organism>
<protein>
    <submittedName>
        <fullName evidence="4">MerR family transcriptional regulator</fullName>
    </submittedName>
</protein>
<sequence>MEYTIQQVSKMTGIPSSTLLFYDKAGLLPFLSRGASGYRMFSDLDLGSIQIIQCLKKTGLSIDQIRLFTEWVREGDATLEKRRELFRQQKKEIENRIKALEETLDVVNYKCAYYDEAIAAGTEKVVFGRDPLPHSEEFIHAGVKEEA</sequence>
<keyword evidence="1" id="KW-0238">DNA-binding</keyword>
<dbReference type="InterPro" id="IPR047057">
    <property type="entry name" value="MerR_fam"/>
</dbReference>
<evidence type="ECO:0000313" key="5">
    <source>
        <dbReference type="Proteomes" id="UP000266091"/>
    </source>
</evidence>
<evidence type="ECO:0000313" key="4">
    <source>
        <dbReference type="EMBL" id="GBO93677.1"/>
    </source>
</evidence>
<evidence type="ECO:0000259" key="3">
    <source>
        <dbReference type="PROSITE" id="PS50937"/>
    </source>
</evidence>